<dbReference type="InterPro" id="IPR019191">
    <property type="entry name" value="Essential_protein_Yae1_N"/>
</dbReference>
<dbReference type="InterPro" id="IPR052436">
    <property type="entry name" value="LTO1_adapter"/>
</dbReference>
<sequence>MDMFDSCISLSPTPKTTAPSTTTTTTTATTTDDFMDATLNLPETQMKEGYKDGYKDGLTKGKQDAYEVGLKHGFECGEEVGFYRGLVDIWTAAIRIKPDLFSSRVRKSVEQLNELITEYPFVNPEDESKDALIDKMRLKFKAISATLGAKFEYRGYPKLDHAQDY</sequence>
<dbReference type="PANTHER" id="PTHR28532:SF1">
    <property type="entry name" value="ORAL CANCER OVEREXPRESSED 1"/>
    <property type="match status" value="1"/>
</dbReference>
<protein>
    <recommendedName>
        <fullName evidence="3">Essential protein Yae1 N-terminal domain-containing protein</fullName>
    </recommendedName>
</protein>
<evidence type="ECO:0000256" key="1">
    <source>
        <dbReference type="ARBA" id="ARBA00038090"/>
    </source>
</evidence>
<dbReference type="AlphaFoldDB" id="A0AAW1HNJ5"/>
<evidence type="ECO:0000313" key="5">
    <source>
        <dbReference type="Proteomes" id="UP001443914"/>
    </source>
</evidence>
<comment type="similarity">
    <text evidence="1">Belongs to the LTO1 family.</text>
</comment>
<accession>A0AAW1HNJ5</accession>
<dbReference type="Pfam" id="PF09811">
    <property type="entry name" value="Yae1_N"/>
    <property type="match status" value="1"/>
</dbReference>
<feature type="domain" description="Essential protein Yae1 N-terminal" evidence="3">
    <location>
        <begin position="49"/>
        <end position="87"/>
    </location>
</feature>
<reference evidence="4" key="1">
    <citation type="submission" date="2024-03" db="EMBL/GenBank/DDBJ databases">
        <title>WGS assembly of Saponaria officinalis var. Norfolk2.</title>
        <authorList>
            <person name="Jenkins J."/>
            <person name="Shu S."/>
            <person name="Grimwood J."/>
            <person name="Barry K."/>
            <person name="Goodstein D."/>
            <person name="Schmutz J."/>
            <person name="Leebens-Mack J."/>
            <person name="Osbourn A."/>
        </authorList>
    </citation>
    <scope>NUCLEOTIDE SEQUENCE [LARGE SCALE GENOMIC DNA]</scope>
    <source>
        <strain evidence="4">JIC</strain>
    </source>
</reference>
<proteinExistence type="inferred from homology"/>
<dbReference type="EMBL" id="JBDFQZ010000011">
    <property type="protein sequence ID" value="KAK9677982.1"/>
    <property type="molecule type" value="Genomic_DNA"/>
</dbReference>
<dbReference type="Proteomes" id="UP001443914">
    <property type="component" value="Unassembled WGS sequence"/>
</dbReference>
<gene>
    <name evidence="4" type="ORF">RND81_11G180300</name>
</gene>
<evidence type="ECO:0000313" key="4">
    <source>
        <dbReference type="EMBL" id="KAK9677982.1"/>
    </source>
</evidence>
<organism evidence="4 5">
    <name type="scientific">Saponaria officinalis</name>
    <name type="common">Common soapwort</name>
    <name type="synonym">Lychnis saponaria</name>
    <dbReference type="NCBI Taxonomy" id="3572"/>
    <lineage>
        <taxon>Eukaryota</taxon>
        <taxon>Viridiplantae</taxon>
        <taxon>Streptophyta</taxon>
        <taxon>Embryophyta</taxon>
        <taxon>Tracheophyta</taxon>
        <taxon>Spermatophyta</taxon>
        <taxon>Magnoliopsida</taxon>
        <taxon>eudicotyledons</taxon>
        <taxon>Gunneridae</taxon>
        <taxon>Pentapetalae</taxon>
        <taxon>Caryophyllales</taxon>
        <taxon>Caryophyllaceae</taxon>
        <taxon>Caryophylleae</taxon>
        <taxon>Saponaria</taxon>
    </lineage>
</organism>
<evidence type="ECO:0000259" key="3">
    <source>
        <dbReference type="Pfam" id="PF09811"/>
    </source>
</evidence>
<dbReference type="PANTHER" id="PTHR28532">
    <property type="entry name" value="GEO13458P1"/>
    <property type="match status" value="1"/>
</dbReference>
<feature type="region of interest" description="Disordered" evidence="2">
    <location>
        <begin position="1"/>
        <end position="28"/>
    </location>
</feature>
<keyword evidence="5" id="KW-1185">Reference proteome</keyword>
<feature type="compositionally biased region" description="Low complexity" evidence="2">
    <location>
        <begin position="11"/>
        <end position="28"/>
    </location>
</feature>
<comment type="caution">
    <text evidence="4">The sequence shown here is derived from an EMBL/GenBank/DDBJ whole genome shotgun (WGS) entry which is preliminary data.</text>
</comment>
<evidence type="ECO:0000256" key="2">
    <source>
        <dbReference type="SAM" id="MobiDB-lite"/>
    </source>
</evidence>
<name>A0AAW1HNJ5_SAPOF</name>